<comment type="caution">
    <text evidence="10">The sequence shown here is derived from an EMBL/GenBank/DDBJ whole genome shotgun (WGS) entry which is preliminary data.</text>
</comment>
<proteinExistence type="predicted"/>
<comment type="subcellular location">
    <subcellularLocation>
        <location evidence="1">Cell membrane</location>
        <topology evidence="1">Multi-pass membrane protein</topology>
    </subcellularLocation>
</comment>
<name>A0A9Q6AMV4_MEDGN</name>
<organism evidence="10 11">
    <name type="scientific">Mediterraneibacter gnavus</name>
    <name type="common">Ruminococcus gnavus</name>
    <dbReference type="NCBI Taxonomy" id="33038"/>
    <lineage>
        <taxon>Bacteria</taxon>
        <taxon>Bacillati</taxon>
        <taxon>Bacillota</taxon>
        <taxon>Clostridia</taxon>
        <taxon>Lachnospirales</taxon>
        <taxon>Lachnospiraceae</taxon>
        <taxon>Mediterraneibacter</taxon>
    </lineage>
</organism>
<evidence type="ECO:0000256" key="1">
    <source>
        <dbReference type="ARBA" id="ARBA00004651"/>
    </source>
</evidence>
<dbReference type="GO" id="GO:0009401">
    <property type="term" value="P:phosphoenolpyruvate-dependent sugar phosphotransferase system"/>
    <property type="evidence" value="ECO:0007669"/>
    <property type="project" value="UniProtKB-KW"/>
</dbReference>
<dbReference type="PANTHER" id="PTHR32502:SF28">
    <property type="entry name" value="PHOSPHOTRANSFERASE SYSTEM SUGAR-SPECIFIC EIIC COMPONENT"/>
    <property type="match status" value="1"/>
</dbReference>
<dbReference type="EMBL" id="JAPRAY010000005">
    <property type="protein sequence ID" value="MCZ0666958.1"/>
    <property type="molecule type" value="Genomic_DNA"/>
</dbReference>
<evidence type="ECO:0000256" key="3">
    <source>
        <dbReference type="ARBA" id="ARBA00022475"/>
    </source>
</evidence>
<feature type="transmembrane region" description="Helical" evidence="9">
    <location>
        <begin position="98"/>
        <end position="120"/>
    </location>
</feature>
<evidence type="ECO:0000313" key="11">
    <source>
        <dbReference type="Proteomes" id="UP001079535"/>
    </source>
</evidence>
<evidence type="ECO:0000256" key="8">
    <source>
        <dbReference type="ARBA" id="ARBA00023136"/>
    </source>
</evidence>
<evidence type="ECO:0000256" key="2">
    <source>
        <dbReference type="ARBA" id="ARBA00022448"/>
    </source>
</evidence>
<dbReference type="RefSeq" id="WP_073962855.1">
    <property type="nucleotide sequence ID" value="NZ_AP031446.1"/>
</dbReference>
<evidence type="ECO:0000256" key="9">
    <source>
        <dbReference type="SAM" id="Phobius"/>
    </source>
</evidence>
<dbReference type="GO" id="GO:0005886">
    <property type="term" value="C:plasma membrane"/>
    <property type="evidence" value="ECO:0007669"/>
    <property type="project" value="UniProtKB-SubCell"/>
</dbReference>
<evidence type="ECO:0000256" key="4">
    <source>
        <dbReference type="ARBA" id="ARBA00022597"/>
    </source>
</evidence>
<keyword evidence="2" id="KW-0813">Transport</keyword>
<gene>
    <name evidence="10" type="ORF">OZZ17_05295</name>
</gene>
<feature type="transmembrane region" description="Helical" evidence="9">
    <location>
        <begin position="140"/>
        <end position="161"/>
    </location>
</feature>
<keyword evidence="6 9" id="KW-0812">Transmembrane</keyword>
<dbReference type="Proteomes" id="UP001079535">
    <property type="component" value="Unassembled WGS sequence"/>
</dbReference>
<evidence type="ECO:0000256" key="7">
    <source>
        <dbReference type="ARBA" id="ARBA00022989"/>
    </source>
</evidence>
<keyword evidence="5" id="KW-0598">Phosphotransferase system</keyword>
<dbReference type="InterPro" id="IPR004700">
    <property type="entry name" value="PTS_IIC_man"/>
</dbReference>
<evidence type="ECO:0000256" key="5">
    <source>
        <dbReference type="ARBA" id="ARBA00022683"/>
    </source>
</evidence>
<protein>
    <submittedName>
        <fullName evidence="10">PTS sugar transporter subunit IIC</fullName>
    </submittedName>
</protein>
<dbReference type="PROSITE" id="PS51106">
    <property type="entry name" value="PTS_EIIC_TYPE_4"/>
    <property type="match status" value="1"/>
</dbReference>
<evidence type="ECO:0000313" key="10">
    <source>
        <dbReference type="EMBL" id="MCZ0666958.1"/>
    </source>
</evidence>
<feature type="transmembrane region" description="Helical" evidence="9">
    <location>
        <begin position="209"/>
        <end position="236"/>
    </location>
</feature>
<keyword evidence="3" id="KW-1003">Cell membrane</keyword>
<reference evidence="10" key="1">
    <citation type="submission" date="2022-11" db="EMBL/GenBank/DDBJ databases">
        <title>Temperate bacteriophages infecting mucin-degrading bacterium Ruminococcus gnavus from the human gut.</title>
        <authorList>
            <person name="Buttimer C."/>
        </authorList>
    </citation>
    <scope>NUCLEOTIDE SEQUENCE</scope>
    <source>
        <strain evidence="10">CCUG 49994</strain>
    </source>
</reference>
<dbReference type="PANTHER" id="PTHR32502">
    <property type="entry name" value="N-ACETYLGALACTOSAMINE PERMEASE II COMPONENT-RELATED"/>
    <property type="match status" value="1"/>
</dbReference>
<dbReference type="InterPro" id="IPR050303">
    <property type="entry name" value="GatZ_KbaZ_carbometab"/>
</dbReference>
<keyword evidence="8 9" id="KW-0472">Membrane</keyword>
<feature type="transmembrane region" description="Helical" evidence="9">
    <location>
        <begin position="176"/>
        <end position="197"/>
    </location>
</feature>
<keyword evidence="4 10" id="KW-0762">Sugar transport</keyword>
<sequence>MEIQVWQIIALTILSLIFIWDSLMTAVFDGKPIFAGIIAGIIMGDITTGLAVGATLQLMVLGVGTYGGSSMPDYVTGAIVGTVFAVTSGQGIEFGIGLAVPVGLLMVNLDIFGRFCNVFFAKRVEAAIEKLDYGAIKRNIWYGLIPWGLSRAFPVFVMLIFGEDIVNTLVENMPEWLTGGLSVAGGLLPAVGIAILLRYLPVKKYISYLLIGFFAAAYLAVPMFGIAILGAAMAVISFQQNLKDSQRVVVANAGVSQEGLLDGEYED</sequence>
<evidence type="ECO:0000256" key="6">
    <source>
        <dbReference type="ARBA" id="ARBA00022692"/>
    </source>
</evidence>
<accession>A0A9Q6AMV4</accession>
<keyword evidence="7 9" id="KW-1133">Transmembrane helix</keyword>
<feature type="transmembrane region" description="Helical" evidence="9">
    <location>
        <begin position="33"/>
        <end position="62"/>
    </location>
</feature>
<dbReference type="AlphaFoldDB" id="A0A9Q6AMV4"/>
<dbReference type="Pfam" id="PF03609">
    <property type="entry name" value="EII-Sor"/>
    <property type="match status" value="1"/>
</dbReference>
<feature type="transmembrane region" description="Helical" evidence="9">
    <location>
        <begin position="5"/>
        <end position="27"/>
    </location>
</feature>